<organism evidence="3 4">
    <name type="scientific">Billgrantia campisalis</name>
    <dbReference type="NCBI Taxonomy" id="74661"/>
    <lineage>
        <taxon>Bacteria</taxon>
        <taxon>Pseudomonadati</taxon>
        <taxon>Pseudomonadota</taxon>
        <taxon>Gammaproteobacteria</taxon>
        <taxon>Oceanospirillales</taxon>
        <taxon>Halomonadaceae</taxon>
        <taxon>Billgrantia</taxon>
    </lineage>
</organism>
<dbReference type="Gene3D" id="2.40.128.270">
    <property type="match status" value="1"/>
</dbReference>
<dbReference type="InterPro" id="IPR053147">
    <property type="entry name" value="Hsp_HslJ-like"/>
</dbReference>
<dbReference type="InterPro" id="IPR038670">
    <property type="entry name" value="HslJ-like_sf"/>
</dbReference>
<evidence type="ECO:0000256" key="1">
    <source>
        <dbReference type="SAM" id="SignalP"/>
    </source>
</evidence>
<dbReference type="InterPro" id="IPR005184">
    <property type="entry name" value="DUF306_Meta_HslJ"/>
</dbReference>
<evidence type="ECO:0000313" key="3">
    <source>
        <dbReference type="EMBL" id="MCG6658612.1"/>
    </source>
</evidence>
<dbReference type="EMBL" id="JABFUC010000009">
    <property type="protein sequence ID" value="MCG6658612.1"/>
    <property type="molecule type" value="Genomic_DNA"/>
</dbReference>
<protein>
    <submittedName>
        <fullName evidence="3">META domain-containing protein</fullName>
    </submittedName>
</protein>
<sequence>MNNTTLGRSLLLAVAAVTLAACGSQPTDTSRDRDALSGDLEGPVVGQRWNLLLVGTDERLSMPQPAHFTISPDGRVTGSDGCNQMNGRVRLGESQRIEFSQLATTRRACPQAEDAARVTGMLETAYRYLIDHDRLVFFGPDQRVLGGFRRAD</sequence>
<proteinExistence type="predicted"/>
<feature type="domain" description="DUF306" evidence="2">
    <location>
        <begin position="44"/>
        <end position="142"/>
    </location>
</feature>
<keyword evidence="4" id="KW-1185">Reference proteome</keyword>
<feature type="signal peptide" evidence="1">
    <location>
        <begin position="1"/>
        <end position="20"/>
    </location>
</feature>
<gene>
    <name evidence="3" type="ORF">HOP52_12700</name>
</gene>
<reference evidence="3 4" key="1">
    <citation type="submission" date="2020-05" db="EMBL/GenBank/DDBJ databases">
        <title>Comparative genomic analysis of denitrifying bacteria from Halomonas genus.</title>
        <authorList>
            <person name="Wang L."/>
            <person name="Shao Z."/>
        </authorList>
    </citation>
    <scope>NUCLEOTIDE SEQUENCE [LARGE SCALE GENOMIC DNA]</scope>
    <source>
        <strain evidence="3 4">A4</strain>
    </source>
</reference>
<accession>A0ABS9PBJ0</accession>
<feature type="chain" id="PRO_5046662216" evidence="1">
    <location>
        <begin position="21"/>
        <end position="152"/>
    </location>
</feature>
<dbReference type="Pfam" id="PF03724">
    <property type="entry name" value="META"/>
    <property type="match status" value="1"/>
</dbReference>
<keyword evidence="1" id="KW-0732">Signal</keyword>
<dbReference type="PANTHER" id="PTHR35535">
    <property type="entry name" value="HEAT SHOCK PROTEIN HSLJ"/>
    <property type="match status" value="1"/>
</dbReference>
<dbReference type="Proteomes" id="UP000814385">
    <property type="component" value="Unassembled WGS sequence"/>
</dbReference>
<comment type="caution">
    <text evidence="3">The sequence shown here is derived from an EMBL/GenBank/DDBJ whole genome shotgun (WGS) entry which is preliminary data.</text>
</comment>
<dbReference type="RefSeq" id="WP_238977756.1">
    <property type="nucleotide sequence ID" value="NZ_JABFUC010000009.1"/>
</dbReference>
<evidence type="ECO:0000313" key="4">
    <source>
        <dbReference type="Proteomes" id="UP000814385"/>
    </source>
</evidence>
<name>A0ABS9PBJ0_9GAMM</name>
<dbReference type="PANTHER" id="PTHR35535:SF2">
    <property type="entry name" value="DUF306 DOMAIN-CONTAINING PROTEIN"/>
    <property type="match status" value="1"/>
</dbReference>
<evidence type="ECO:0000259" key="2">
    <source>
        <dbReference type="Pfam" id="PF03724"/>
    </source>
</evidence>